<protein>
    <submittedName>
        <fullName evidence="4">Serpin-z4</fullName>
    </submittedName>
</protein>
<dbReference type="InterPro" id="IPR023795">
    <property type="entry name" value="Serpin_CS"/>
</dbReference>
<dbReference type="Proteomes" id="UP000554482">
    <property type="component" value="Unassembled WGS sequence"/>
</dbReference>
<feature type="domain" description="Serpin" evidence="3">
    <location>
        <begin position="15"/>
        <end position="388"/>
    </location>
</feature>
<comment type="caution">
    <text evidence="4">The sequence shown here is derived from an EMBL/GenBank/DDBJ whole genome shotgun (WGS) entry which is preliminary data.</text>
</comment>
<dbReference type="Gene3D" id="3.30.497.10">
    <property type="entry name" value="Antithrombin, subunit I, domain 2"/>
    <property type="match status" value="1"/>
</dbReference>
<dbReference type="InterPro" id="IPR000215">
    <property type="entry name" value="Serpin_fam"/>
</dbReference>
<dbReference type="EMBL" id="JABWDY010037228">
    <property type="protein sequence ID" value="KAF5180578.1"/>
    <property type="molecule type" value="Genomic_DNA"/>
</dbReference>
<dbReference type="OrthoDB" id="1063785at2759"/>
<sequence>MTRDSVKTNTPFACLQITAELGLGDAKDKNFVFSPYSIQLGLGLVANGATGSTRREFLTFLDAENLNDLNSRDKQLVDKFSQTSENGPIVSFVGGIWVDQSSTLKPTFKQTAETIYKAMAESVDFQDEMKRKEVIDRVNKWTEEATRGLINSILPEDSVQATTSTVLANAIYFKGEWIDIFHKSYYSTFFLSDGSSIKEVPFMTNSSRQHVTTMEDFKILSLPYKKSRGVSMYIILPKKKDGLWSLLEKVGSDPKFLENNVPRDFESVEMRRLEIPKFKIAYGFEANEVLQALGLNAPFSDEAELDEMVSGGSRRKISKVRHKSHIEVNEKETEAAAVTEISDDEVGFSSFDDYIPPTVDFVANHPFMFMVRDDMTGVVLFMGHVVNPLLD</sequence>
<keyword evidence="5" id="KW-1185">Reference proteome</keyword>
<dbReference type="InterPro" id="IPR036186">
    <property type="entry name" value="Serpin_sf"/>
</dbReference>
<dbReference type="CDD" id="cd02043">
    <property type="entry name" value="serpinP_plants"/>
    <property type="match status" value="1"/>
</dbReference>
<dbReference type="GO" id="GO:0005615">
    <property type="term" value="C:extracellular space"/>
    <property type="evidence" value="ECO:0007669"/>
    <property type="project" value="InterPro"/>
</dbReference>
<evidence type="ECO:0000313" key="5">
    <source>
        <dbReference type="Proteomes" id="UP000554482"/>
    </source>
</evidence>
<reference evidence="4 5" key="1">
    <citation type="submission" date="2020-06" db="EMBL/GenBank/DDBJ databases">
        <title>Transcriptomic and genomic resources for Thalictrum thalictroides and T. hernandezii: Facilitating candidate gene discovery in an emerging model plant lineage.</title>
        <authorList>
            <person name="Arias T."/>
            <person name="Riano-Pachon D.M."/>
            <person name="Di Stilio V.S."/>
        </authorList>
    </citation>
    <scope>NUCLEOTIDE SEQUENCE [LARGE SCALE GENOMIC DNA]</scope>
    <source>
        <strain evidence="5">cv. WT478/WT964</strain>
        <tissue evidence="4">Leaves</tissue>
    </source>
</reference>
<dbReference type="InterPro" id="IPR042185">
    <property type="entry name" value="Serpin_sf_2"/>
</dbReference>
<dbReference type="GO" id="GO:0004867">
    <property type="term" value="F:serine-type endopeptidase inhibitor activity"/>
    <property type="evidence" value="ECO:0007669"/>
    <property type="project" value="InterPro"/>
</dbReference>
<dbReference type="Pfam" id="PF00079">
    <property type="entry name" value="Serpin"/>
    <property type="match status" value="1"/>
</dbReference>
<dbReference type="PANTHER" id="PTHR11461:SF211">
    <property type="entry name" value="GH10112P-RELATED"/>
    <property type="match status" value="1"/>
</dbReference>
<name>A0A7J6V7E4_THATH</name>
<dbReference type="PANTHER" id="PTHR11461">
    <property type="entry name" value="SERINE PROTEASE INHIBITOR, SERPIN"/>
    <property type="match status" value="1"/>
</dbReference>
<dbReference type="AlphaFoldDB" id="A0A7J6V7E4"/>
<comment type="similarity">
    <text evidence="1 2">Belongs to the serpin family.</text>
</comment>
<dbReference type="InterPro" id="IPR023796">
    <property type="entry name" value="Serpin_dom"/>
</dbReference>
<dbReference type="InterPro" id="IPR042178">
    <property type="entry name" value="Serpin_sf_1"/>
</dbReference>
<accession>A0A7J6V7E4</accession>
<evidence type="ECO:0000256" key="1">
    <source>
        <dbReference type="ARBA" id="ARBA00009500"/>
    </source>
</evidence>
<dbReference type="SUPFAM" id="SSF56574">
    <property type="entry name" value="Serpins"/>
    <property type="match status" value="1"/>
</dbReference>
<dbReference type="Gene3D" id="2.30.39.10">
    <property type="entry name" value="Alpha-1-antitrypsin, domain 1"/>
    <property type="match status" value="1"/>
</dbReference>
<evidence type="ECO:0000256" key="2">
    <source>
        <dbReference type="RuleBase" id="RU000411"/>
    </source>
</evidence>
<organism evidence="4 5">
    <name type="scientific">Thalictrum thalictroides</name>
    <name type="common">Rue-anemone</name>
    <name type="synonym">Anemone thalictroides</name>
    <dbReference type="NCBI Taxonomy" id="46969"/>
    <lineage>
        <taxon>Eukaryota</taxon>
        <taxon>Viridiplantae</taxon>
        <taxon>Streptophyta</taxon>
        <taxon>Embryophyta</taxon>
        <taxon>Tracheophyta</taxon>
        <taxon>Spermatophyta</taxon>
        <taxon>Magnoliopsida</taxon>
        <taxon>Ranunculales</taxon>
        <taxon>Ranunculaceae</taxon>
        <taxon>Thalictroideae</taxon>
        <taxon>Thalictrum</taxon>
    </lineage>
</organism>
<gene>
    <name evidence="4" type="ORF">FRX31_029833</name>
</gene>
<evidence type="ECO:0000313" key="4">
    <source>
        <dbReference type="EMBL" id="KAF5180578.1"/>
    </source>
</evidence>
<dbReference type="SMART" id="SM00093">
    <property type="entry name" value="SERPIN"/>
    <property type="match status" value="1"/>
</dbReference>
<proteinExistence type="inferred from homology"/>
<evidence type="ECO:0000259" key="3">
    <source>
        <dbReference type="SMART" id="SM00093"/>
    </source>
</evidence>
<dbReference type="PROSITE" id="PS00284">
    <property type="entry name" value="SERPIN"/>
    <property type="match status" value="1"/>
</dbReference>